<proteinExistence type="inferred from homology"/>
<dbReference type="AlphaFoldDB" id="A0A837IJ77"/>
<evidence type="ECO:0000256" key="1">
    <source>
        <dbReference type="ARBA" id="ARBA00009943"/>
    </source>
</evidence>
<evidence type="ECO:0000259" key="7">
    <source>
        <dbReference type="Pfam" id="PF13480"/>
    </source>
</evidence>
<keyword evidence="5" id="KW-0012">Acyltransferase</keyword>
<feature type="domain" description="BioF2-like acetyltransferase" evidence="7">
    <location>
        <begin position="153"/>
        <end position="275"/>
    </location>
</feature>
<dbReference type="Proteomes" id="UP000034078">
    <property type="component" value="Unassembled WGS sequence"/>
</dbReference>
<dbReference type="PROSITE" id="PS51191">
    <property type="entry name" value="FEMABX"/>
    <property type="match status" value="1"/>
</dbReference>
<keyword evidence="2" id="KW-0808">Transferase</keyword>
<dbReference type="GO" id="GO:0009252">
    <property type="term" value="P:peptidoglycan biosynthetic process"/>
    <property type="evidence" value="ECO:0007669"/>
    <property type="project" value="UniProtKB-KW"/>
</dbReference>
<keyword evidence="6" id="KW-0961">Cell wall biogenesis/degradation</keyword>
<keyword evidence="4" id="KW-0573">Peptidoglycan synthesis</keyword>
<dbReference type="PANTHER" id="PTHR36174">
    <property type="entry name" value="LIPID II:GLYCINE GLYCYLTRANSFERASE"/>
    <property type="match status" value="1"/>
</dbReference>
<protein>
    <submittedName>
        <fullName evidence="8">FemAB family protein</fullName>
    </submittedName>
</protein>
<organism evidence="8 9">
    <name type="scientific">Candidatus Collierbacteria bacterium GW2011_GWB2_45_17</name>
    <dbReference type="NCBI Taxonomy" id="1618388"/>
    <lineage>
        <taxon>Bacteria</taxon>
        <taxon>Candidatus Collieribacteriota</taxon>
    </lineage>
</organism>
<dbReference type="InterPro" id="IPR050644">
    <property type="entry name" value="PG_Glycine_Bridge_Synth"/>
</dbReference>
<gene>
    <name evidence="8" type="ORF">UX01_C0002G0095</name>
</gene>
<dbReference type="EMBL" id="LCKO01000002">
    <property type="protein sequence ID" value="KKU01129.1"/>
    <property type="molecule type" value="Genomic_DNA"/>
</dbReference>
<dbReference type="InterPro" id="IPR016181">
    <property type="entry name" value="Acyl_CoA_acyltransferase"/>
</dbReference>
<comment type="similarity">
    <text evidence="1">Belongs to the FemABX family.</text>
</comment>
<evidence type="ECO:0000313" key="8">
    <source>
        <dbReference type="EMBL" id="KKU01129.1"/>
    </source>
</evidence>
<dbReference type="GO" id="GO:0071555">
    <property type="term" value="P:cell wall organization"/>
    <property type="evidence" value="ECO:0007669"/>
    <property type="project" value="UniProtKB-KW"/>
</dbReference>
<evidence type="ECO:0000313" key="9">
    <source>
        <dbReference type="Proteomes" id="UP000034078"/>
    </source>
</evidence>
<evidence type="ECO:0000256" key="4">
    <source>
        <dbReference type="ARBA" id="ARBA00022984"/>
    </source>
</evidence>
<dbReference type="GO" id="GO:0016755">
    <property type="term" value="F:aminoacyltransferase activity"/>
    <property type="evidence" value="ECO:0007669"/>
    <property type="project" value="InterPro"/>
</dbReference>
<name>A0A837IJ77_9BACT</name>
<dbReference type="PANTHER" id="PTHR36174:SF1">
    <property type="entry name" value="LIPID II:GLYCINE GLYCYLTRANSFERASE"/>
    <property type="match status" value="1"/>
</dbReference>
<comment type="caution">
    <text evidence="8">The sequence shown here is derived from an EMBL/GenBank/DDBJ whole genome shotgun (WGS) entry which is preliminary data.</text>
</comment>
<reference evidence="8 9" key="1">
    <citation type="journal article" date="2015" name="Nature">
        <title>rRNA introns, odd ribosomes, and small enigmatic genomes across a large radiation of phyla.</title>
        <authorList>
            <person name="Brown C.T."/>
            <person name="Hug L.A."/>
            <person name="Thomas B.C."/>
            <person name="Sharon I."/>
            <person name="Castelle C.J."/>
            <person name="Singh A."/>
            <person name="Wilkins M.J."/>
            <person name="Williams K.H."/>
            <person name="Banfield J.F."/>
        </authorList>
    </citation>
    <scope>NUCLEOTIDE SEQUENCE [LARGE SCALE GENOMIC DNA]</scope>
</reference>
<evidence type="ECO:0000256" key="3">
    <source>
        <dbReference type="ARBA" id="ARBA00022960"/>
    </source>
</evidence>
<evidence type="ECO:0000256" key="5">
    <source>
        <dbReference type="ARBA" id="ARBA00023315"/>
    </source>
</evidence>
<dbReference type="InterPro" id="IPR003447">
    <property type="entry name" value="FEMABX"/>
</dbReference>
<evidence type="ECO:0000256" key="2">
    <source>
        <dbReference type="ARBA" id="ARBA00022679"/>
    </source>
</evidence>
<dbReference type="Pfam" id="PF13480">
    <property type="entry name" value="Acetyltransf_6"/>
    <property type="match status" value="1"/>
</dbReference>
<keyword evidence="3" id="KW-0133">Cell shape</keyword>
<dbReference type="Gene3D" id="3.40.630.30">
    <property type="match status" value="2"/>
</dbReference>
<sequence length="339" mass="39886">MIREVTDSDKKNFNEAARHPLQSWQWGEFRKQTGVRVTRLRQDFGEAKKEVYQITWHKIPKINRYIGYCPKSAIPDREALEAIAEIAKKMRALVVKFEPNEKAGVAELERIKNLSLDFKLVKGKPLFTKYSFQLDISVSEEELLKKMHPKTKYNFRLAEKKGVKIVEDNSEQGFEEYWKLMEETTKRQGFFAHSKNYHQQMWKTMVESGSGHLFKAVYRGETLTTWVLFELNGVLYYPYGASSNTHREVMANNLMMWEAIKFGKKQGCKLFDLWGSLGPEPDTTDPWYGFHRFKQGYGAELIEFVGTYDLVINNFEYLIYNWAEKLRWVVLKLVAKIRK</sequence>
<evidence type="ECO:0000256" key="6">
    <source>
        <dbReference type="ARBA" id="ARBA00023316"/>
    </source>
</evidence>
<dbReference type="SUPFAM" id="SSF55729">
    <property type="entry name" value="Acyl-CoA N-acyltransferases (Nat)"/>
    <property type="match status" value="2"/>
</dbReference>
<dbReference type="InterPro" id="IPR038740">
    <property type="entry name" value="BioF2-like_GNAT_dom"/>
</dbReference>
<dbReference type="GO" id="GO:0008360">
    <property type="term" value="P:regulation of cell shape"/>
    <property type="evidence" value="ECO:0007669"/>
    <property type="project" value="UniProtKB-KW"/>
</dbReference>
<accession>A0A837IJ77</accession>